<keyword evidence="3" id="KW-1185">Reference proteome</keyword>
<proteinExistence type="predicted"/>
<evidence type="ECO:0000313" key="3">
    <source>
        <dbReference type="Proteomes" id="UP000030487"/>
    </source>
</evidence>
<organism evidence="2 3">
    <name type="scientific">Lysinibacillus boronitolerans JCM 21713 = 10a = NBRC 103108</name>
    <dbReference type="NCBI Taxonomy" id="1294264"/>
    <lineage>
        <taxon>Bacteria</taxon>
        <taxon>Bacillati</taxon>
        <taxon>Bacillota</taxon>
        <taxon>Bacilli</taxon>
        <taxon>Bacillales</taxon>
        <taxon>Bacillaceae</taxon>
        <taxon>Lysinibacillus</taxon>
    </lineage>
</organism>
<feature type="transmembrane region" description="Helical" evidence="1">
    <location>
        <begin position="41"/>
        <end position="64"/>
    </location>
</feature>
<name>A0ABR4Y4T0_9BACI</name>
<accession>A0ABR4Y4T0</accession>
<comment type="caution">
    <text evidence="2">The sequence shown here is derived from an EMBL/GenBank/DDBJ whole genome shotgun (WGS) entry which is preliminary data.</text>
</comment>
<evidence type="ECO:0000313" key="2">
    <source>
        <dbReference type="EMBL" id="KGR89189.1"/>
    </source>
</evidence>
<sequence>MNKFSMYSIILGVIGILSFITSGLSAIQRGMEDYSVMQLTLFYVFFATGILCFIMSFMLGLLGFRKNVGDKRLKYVGLLFVPIIVSTSVTFGLFIAWTAFR</sequence>
<protein>
    <recommendedName>
        <fullName evidence="4">DUF4064 domain-containing protein</fullName>
    </recommendedName>
</protein>
<evidence type="ECO:0008006" key="4">
    <source>
        <dbReference type="Google" id="ProtNLM"/>
    </source>
</evidence>
<keyword evidence="1" id="KW-1133">Transmembrane helix</keyword>
<reference evidence="2 3" key="1">
    <citation type="submission" date="2014-02" db="EMBL/GenBank/DDBJ databases">
        <title>Draft genome sequence of Lysinibacillus boronitolerans NBRC 103108.</title>
        <authorList>
            <person name="Zhang F."/>
            <person name="Wang G."/>
            <person name="Zhang L."/>
        </authorList>
    </citation>
    <scope>NUCLEOTIDE SEQUENCE [LARGE SCALE GENOMIC DNA]</scope>
    <source>
        <strain evidence="2 3">NBRC 103108</strain>
    </source>
</reference>
<gene>
    <name evidence="2" type="ORF">CD31_01070</name>
</gene>
<keyword evidence="1" id="KW-0472">Membrane</keyword>
<keyword evidence="1" id="KW-0812">Transmembrane</keyword>
<evidence type="ECO:0000256" key="1">
    <source>
        <dbReference type="SAM" id="Phobius"/>
    </source>
</evidence>
<feature type="transmembrane region" description="Helical" evidence="1">
    <location>
        <begin position="76"/>
        <end position="100"/>
    </location>
</feature>
<dbReference type="RefSeq" id="WP_036075070.1">
    <property type="nucleotide sequence ID" value="NZ_AVCW01000032.1"/>
</dbReference>
<dbReference type="EMBL" id="JPVR01000050">
    <property type="protein sequence ID" value="KGR89189.1"/>
    <property type="molecule type" value="Genomic_DNA"/>
</dbReference>
<dbReference type="Proteomes" id="UP000030487">
    <property type="component" value="Unassembled WGS sequence"/>
</dbReference>